<dbReference type="EMBL" id="CP034550">
    <property type="protein sequence ID" value="QFZ18511.1"/>
    <property type="molecule type" value="Genomic_DNA"/>
</dbReference>
<organism evidence="2 3">
    <name type="scientific">Saccharothrix syringae</name>
    <name type="common">Nocardiopsis syringae</name>
    <dbReference type="NCBI Taxonomy" id="103733"/>
    <lineage>
        <taxon>Bacteria</taxon>
        <taxon>Bacillati</taxon>
        <taxon>Actinomycetota</taxon>
        <taxon>Actinomycetes</taxon>
        <taxon>Pseudonocardiales</taxon>
        <taxon>Pseudonocardiaceae</taxon>
        <taxon>Saccharothrix</taxon>
    </lineage>
</organism>
<accession>A0A5Q0GX56</accession>
<sequence>MADTATGSNDPAKKSTRSSQKRSAPTSANTPTLGARWQVAGATRVTDDLLRSLPLVAIIGLVVLAKWNPGDVQSLAAVVASILYLPGRAPRGV</sequence>
<dbReference type="KEGG" id="ssyi:EKG83_14445"/>
<dbReference type="AlphaFoldDB" id="A0A5Q0GX56"/>
<evidence type="ECO:0000256" key="1">
    <source>
        <dbReference type="SAM" id="MobiDB-lite"/>
    </source>
</evidence>
<reference evidence="3" key="1">
    <citation type="journal article" date="2021" name="Curr. Microbiol.">
        <title>Complete genome of nocamycin-producing strain Saccharothrix syringae NRRL B-16468 reveals the biosynthetic potential for secondary metabolites.</title>
        <authorList>
            <person name="Mo X."/>
            <person name="Yang S."/>
        </authorList>
    </citation>
    <scope>NUCLEOTIDE SEQUENCE [LARGE SCALE GENOMIC DNA]</scope>
    <source>
        <strain evidence="3">ATCC 51364 / DSM 43886 / JCM 6844 / KCTC 9398 / NBRC 14523 / NRRL B-16468 / INA 2240</strain>
    </source>
</reference>
<evidence type="ECO:0000313" key="2">
    <source>
        <dbReference type="EMBL" id="QFZ18511.1"/>
    </source>
</evidence>
<feature type="region of interest" description="Disordered" evidence="1">
    <location>
        <begin position="1"/>
        <end position="35"/>
    </location>
</feature>
<feature type="compositionally biased region" description="Polar residues" evidence="1">
    <location>
        <begin position="21"/>
        <end position="32"/>
    </location>
</feature>
<dbReference type="Proteomes" id="UP000325787">
    <property type="component" value="Chromosome"/>
</dbReference>
<evidence type="ECO:0000313" key="3">
    <source>
        <dbReference type="Proteomes" id="UP000325787"/>
    </source>
</evidence>
<gene>
    <name evidence="2" type="ORF">EKG83_14445</name>
</gene>
<proteinExistence type="predicted"/>
<dbReference type="RefSeq" id="WP_153278086.1">
    <property type="nucleotide sequence ID" value="NZ_CP034550.1"/>
</dbReference>
<protein>
    <submittedName>
        <fullName evidence="2">Uncharacterized protein</fullName>
    </submittedName>
</protein>
<name>A0A5Q0GX56_SACSY</name>
<keyword evidence="3" id="KW-1185">Reference proteome</keyword>